<name>A0A6A5XM86_9PLEO</name>
<feature type="compositionally biased region" description="Basic and acidic residues" evidence="1">
    <location>
        <begin position="496"/>
        <end position="509"/>
    </location>
</feature>
<gene>
    <name evidence="3" type="ORF">BU24DRAFT_394246</name>
</gene>
<dbReference type="Proteomes" id="UP000799778">
    <property type="component" value="Unassembled WGS sequence"/>
</dbReference>
<dbReference type="EMBL" id="ML978071">
    <property type="protein sequence ID" value="KAF2013444.1"/>
    <property type="molecule type" value="Genomic_DNA"/>
</dbReference>
<evidence type="ECO:0000256" key="1">
    <source>
        <dbReference type="SAM" id="MobiDB-lite"/>
    </source>
</evidence>
<reference evidence="3" key="1">
    <citation type="journal article" date="2020" name="Stud. Mycol.">
        <title>101 Dothideomycetes genomes: a test case for predicting lifestyles and emergence of pathogens.</title>
        <authorList>
            <person name="Haridas S."/>
            <person name="Albert R."/>
            <person name="Binder M."/>
            <person name="Bloem J."/>
            <person name="Labutti K."/>
            <person name="Salamov A."/>
            <person name="Andreopoulos B."/>
            <person name="Baker S."/>
            <person name="Barry K."/>
            <person name="Bills G."/>
            <person name="Bluhm B."/>
            <person name="Cannon C."/>
            <person name="Castanera R."/>
            <person name="Culley D."/>
            <person name="Daum C."/>
            <person name="Ezra D."/>
            <person name="Gonzalez J."/>
            <person name="Henrissat B."/>
            <person name="Kuo A."/>
            <person name="Liang C."/>
            <person name="Lipzen A."/>
            <person name="Lutzoni F."/>
            <person name="Magnuson J."/>
            <person name="Mondo S."/>
            <person name="Nolan M."/>
            <person name="Ohm R."/>
            <person name="Pangilinan J."/>
            <person name="Park H.-J."/>
            <person name="Ramirez L."/>
            <person name="Alfaro M."/>
            <person name="Sun H."/>
            <person name="Tritt A."/>
            <person name="Yoshinaga Y."/>
            <person name="Zwiers L.-H."/>
            <person name="Turgeon B."/>
            <person name="Goodwin S."/>
            <person name="Spatafora J."/>
            <person name="Crous P."/>
            <person name="Grigoriev I."/>
        </authorList>
    </citation>
    <scope>NUCLEOTIDE SEQUENCE</scope>
    <source>
        <strain evidence="3">CBS 175.79</strain>
    </source>
</reference>
<dbReference type="InterPro" id="IPR057684">
    <property type="entry name" value="DUF7924"/>
</dbReference>
<feature type="domain" description="DUF7924" evidence="2">
    <location>
        <begin position="300"/>
        <end position="460"/>
    </location>
</feature>
<dbReference type="GeneID" id="54282617"/>
<dbReference type="Pfam" id="PF25545">
    <property type="entry name" value="DUF7924"/>
    <property type="match status" value="1"/>
</dbReference>
<dbReference type="OrthoDB" id="5336565at2759"/>
<accession>A0A6A5XM86</accession>
<keyword evidence="4" id="KW-1185">Reference proteome</keyword>
<evidence type="ECO:0000313" key="4">
    <source>
        <dbReference type="Proteomes" id="UP000799778"/>
    </source>
</evidence>
<sequence>MHCSFSVSLVSSSSPSSYDHPTHESPHLTRQKRNHSVQQREGPVIAKCRITSNLNNPLTPPAFWDNLPTVYLTKRALRELNRRNVEAAQSPVYPPHQHAHRSVTRKGTAKRRNSCVSVQSTSDFLSTCTATTLKSLKVFSRQGGPDLSDLRSVRTARKHMEGRSRGRAQVQSLAIPASTHTSTDISKSTGVYDRNFRLHLIYNGIYPFGYTHPNDASPTMPSDSDEICRMIDKPRPSISHSTFGNEAYARFWQVDAKASKEKHISELVLPFIEGDIPGTRCRSGGIPFTNLDPLTDGTLKPGNPDVYYGACPELLSRTIRDKLSGKIVPSTQEDLPMVPNLFLAVKGPDGSLDVANRQACYDGALGARGMHSLQSYGQSEPIYDGRVSAITCTYQQGTLRIFTIHINPPRTVGGQPEYYMNLVRGYLLNTSAETFRQGLQAFLNARDWAKEQRDQAIMNANNRERFGDAEALNQDADPDLSSVTAMTGPETGPRTMSHESHTSVKKDTSIAEATGRSAEATIDSIPAKCRNKLSSDLYTRFANDSEYFKRRRTT</sequence>
<feature type="region of interest" description="Disordered" evidence="1">
    <location>
        <begin position="472"/>
        <end position="517"/>
    </location>
</feature>
<organism evidence="3 4">
    <name type="scientific">Aaosphaeria arxii CBS 175.79</name>
    <dbReference type="NCBI Taxonomy" id="1450172"/>
    <lineage>
        <taxon>Eukaryota</taxon>
        <taxon>Fungi</taxon>
        <taxon>Dikarya</taxon>
        <taxon>Ascomycota</taxon>
        <taxon>Pezizomycotina</taxon>
        <taxon>Dothideomycetes</taxon>
        <taxon>Pleosporomycetidae</taxon>
        <taxon>Pleosporales</taxon>
        <taxon>Pleosporales incertae sedis</taxon>
        <taxon>Aaosphaeria</taxon>
    </lineage>
</organism>
<evidence type="ECO:0000313" key="3">
    <source>
        <dbReference type="EMBL" id="KAF2013444.1"/>
    </source>
</evidence>
<dbReference type="RefSeq" id="XP_033381783.1">
    <property type="nucleotide sequence ID" value="XM_033525220.1"/>
</dbReference>
<protein>
    <recommendedName>
        <fullName evidence="2">DUF7924 domain-containing protein</fullName>
    </recommendedName>
</protein>
<dbReference type="AlphaFoldDB" id="A0A6A5XM86"/>
<feature type="compositionally biased region" description="Low complexity" evidence="1">
    <location>
        <begin position="1"/>
        <end position="17"/>
    </location>
</feature>
<evidence type="ECO:0000259" key="2">
    <source>
        <dbReference type="Pfam" id="PF25545"/>
    </source>
</evidence>
<proteinExistence type="predicted"/>
<feature type="region of interest" description="Disordered" evidence="1">
    <location>
        <begin position="1"/>
        <end position="41"/>
    </location>
</feature>